<proteinExistence type="predicted"/>
<organism evidence="1 2">
    <name type="scientific">Gordonia phage Rickmore</name>
    <dbReference type="NCBI Taxonomy" id="2507854"/>
    <lineage>
        <taxon>Viruses</taxon>
        <taxon>Duplodnaviria</taxon>
        <taxon>Heunggongvirae</taxon>
        <taxon>Uroviricota</taxon>
        <taxon>Caudoviricetes</taxon>
        <taxon>Deejayvirinae</taxon>
        <taxon>Kenoshavirus</taxon>
        <taxon>Kenoshavirus rickmore</taxon>
    </lineage>
</organism>
<dbReference type="Proteomes" id="UP000290536">
    <property type="component" value="Segment"/>
</dbReference>
<evidence type="ECO:0000313" key="1">
    <source>
        <dbReference type="EMBL" id="QAU06293.1"/>
    </source>
</evidence>
<gene>
    <name evidence="1" type="primary">59</name>
    <name evidence="1" type="ORF">SEA_RICKMORE_59</name>
</gene>
<protein>
    <submittedName>
        <fullName evidence="1">Uncharacterized protein</fullName>
    </submittedName>
</protein>
<dbReference type="EMBL" id="MK376953">
    <property type="protein sequence ID" value="QAU06293.1"/>
    <property type="molecule type" value="Genomic_DNA"/>
</dbReference>
<dbReference type="RefSeq" id="YP_009843556.1">
    <property type="nucleotide sequence ID" value="NC_048749.1"/>
</dbReference>
<dbReference type="GeneID" id="55613847"/>
<evidence type="ECO:0000313" key="2">
    <source>
        <dbReference type="Proteomes" id="UP000290536"/>
    </source>
</evidence>
<reference evidence="1 2" key="1">
    <citation type="submission" date="2019-01" db="EMBL/GenBank/DDBJ databases">
        <authorList>
            <person name="Mendiola A."/>
            <person name="Dhungana S."/>
            <person name="Koga A.P."/>
            <person name="Garlena R.A."/>
            <person name="Russell D.A."/>
            <person name="Pope W.H."/>
            <person name="Jacobs-Sera D."/>
            <person name="Hatfull G.F."/>
        </authorList>
    </citation>
    <scope>NUCLEOTIDE SEQUENCE [LARGE SCALE GENOMIC DNA]</scope>
</reference>
<sequence length="116" mass="13092">MGSKAAERAMRIPSPPKPMTPAVLQAYLESMRNTDYHDVGLKEEMPVLINGEPVVNAKVVNGKVILQTYKDMLNENPPCKHHNPVQHRDGKPPWCYLCRLTADWEVPSGKTSQSRR</sequence>
<keyword evidence="2" id="KW-1185">Reference proteome</keyword>
<accession>A0A410TB74</accession>
<dbReference type="KEGG" id="vg:55613847"/>
<name>A0A410TB74_9CAUD</name>